<dbReference type="Proteomes" id="UP000628775">
    <property type="component" value="Unassembled WGS sequence"/>
</dbReference>
<evidence type="ECO:0000256" key="1">
    <source>
        <dbReference type="SAM" id="Phobius"/>
    </source>
</evidence>
<keyword evidence="4" id="KW-1185">Reference proteome</keyword>
<evidence type="ECO:0000313" key="3">
    <source>
        <dbReference type="EMBL" id="GGE53690.1"/>
    </source>
</evidence>
<feature type="transmembrane region" description="Helical" evidence="1">
    <location>
        <begin position="7"/>
        <end position="25"/>
    </location>
</feature>
<accession>A0A8J3E1D2</accession>
<keyword evidence="1" id="KW-0812">Transmembrane</keyword>
<dbReference type="Gene3D" id="3.10.450.310">
    <property type="match status" value="1"/>
</dbReference>
<dbReference type="Pfam" id="PF07435">
    <property type="entry name" value="YycH"/>
    <property type="match status" value="1"/>
</dbReference>
<gene>
    <name evidence="3" type="primary">yycH</name>
    <name evidence="3" type="ORF">GCM10011391_35730</name>
</gene>
<reference evidence="3" key="2">
    <citation type="submission" date="2020-09" db="EMBL/GenBank/DDBJ databases">
        <authorList>
            <person name="Sun Q."/>
            <person name="Zhou Y."/>
        </authorList>
    </citation>
    <scope>NUCLEOTIDE SEQUENCE</scope>
    <source>
        <strain evidence="3">CGMCC 1.15371</strain>
    </source>
</reference>
<keyword evidence="1" id="KW-1133">Transmembrane helix</keyword>
<reference evidence="3" key="1">
    <citation type="journal article" date="2014" name="Int. J. Syst. Evol. Microbiol.">
        <title>Complete genome sequence of Corynebacterium casei LMG S-19264T (=DSM 44701T), isolated from a smear-ripened cheese.</title>
        <authorList>
            <consortium name="US DOE Joint Genome Institute (JGI-PGF)"/>
            <person name="Walter F."/>
            <person name="Albersmeier A."/>
            <person name="Kalinowski J."/>
            <person name="Ruckert C."/>
        </authorList>
    </citation>
    <scope>NUCLEOTIDE SEQUENCE</scope>
    <source>
        <strain evidence="3">CGMCC 1.15371</strain>
    </source>
</reference>
<evidence type="ECO:0000259" key="2">
    <source>
        <dbReference type="Pfam" id="PF07435"/>
    </source>
</evidence>
<organism evidence="3 4">
    <name type="scientific">Pullulanibacillus camelliae</name>
    <dbReference type="NCBI Taxonomy" id="1707096"/>
    <lineage>
        <taxon>Bacteria</taxon>
        <taxon>Bacillati</taxon>
        <taxon>Bacillota</taxon>
        <taxon>Bacilli</taxon>
        <taxon>Bacillales</taxon>
        <taxon>Sporolactobacillaceae</taxon>
        <taxon>Pullulanibacillus</taxon>
    </lineage>
</organism>
<keyword evidence="1" id="KW-0472">Membrane</keyword>
<dbReference type="CDD" id="cd15787">
    <property type="entry name" value="YycH_N"/>
    <property type="match status" value="1"/>
</dbReference>
<dbReference type="InterPro" id="IPR009996">
    <property type="entry name" value="YycH"/>
</dbReference>
<sequence>MRELIKTILLTVLVLLSFFLTWNIWTFQGDFEEVEPQVTNNQVSIDMGYNLNEIVKPYQFLIQDQNVVYGTVDRVEVDKMFDALLNAKWTVPVSNSINDKDLPSREYDLLFPAPITSEIIKSLFSFTKDNTNIPATAVNRMALYVDDAHGKEHANTTLVFKDQTGKNIFYATSKNFNISKINSLSGSWADLGEDWVPYTRVMVRGNKEVFLPTHSTQLDQKKFLYEPVQIEKFERILFPDLGSVQEHNGVYSDGVNTLSQDQDVLTFSSGSGSQNISQDMDTIYDSWMKINSYQGWTDKYIYDSYTSKPASGESEVGFRIMVDDLPVYSLSNKYQAMIHLKWNKGQLLEQDRTLINLNTVAFSESHGKKLQSAQEVLQTLQNDKISLKDVQDIRMGYIMVQDTEAQIVTMTPAWLYEKNDEWHQLFTDSDLAAQVKQNEVQNMGGNDQ</sequence>
<protein>
    <submittedName>
        <fullName evidence="3">Two-component system WalR/WalK regulatory protein YycH</fullName>
    </submittedName>
</protein>
<dbReference type="AlphaFoldDB" id="A0A8J3E1D2"/>
<dbReference type="InterPro" id="IPR042274">
    <property type="entry name" value="YycH/YycI_2"/>
</dbReference>
<evidence type="ECO:0000313" key="4">
    <source>
        <dbReference type="Proteomes" id="UP000628775"/>
    </source>
</evidence>
<dbReference type="Gene3D" id="3.30.310.160">
    <property type="entry name" value="YycH protein, domain 2"/>
    <property type="match status" value="1"/>
</dbReference>
<comment type="caution">
    <text evidence="3">The sequence shown here is derived from an EMBL/GenBank/DDBJ whole genome shotgun (WGS) entry which is preliminary data.</text>
</comment>
<dbReference type="EMBL" id="BMIR01000024">
    <property type="protein sequence ID" value="GGE53690.1"/>
    <property type="molecule type" value="Genomic_DNA"/>
</dbReference>
<name>A0A8J3E1D2_9BACL</name>
<proteinExistence type="predicted"/>
<feature type="domain" description="Regulatory protein YycH" evidence="2">
    <location>
        <begin position="3"/>
        <end position="424"/>
    </location>
</feature>